<reference evidence="1" key="2">
    <citation type="submission" date="2018-05" db="EMBL/GenBank/DDBJ databases">
        <title>OgluRS3 (Oryza glumaepatula Reference Sequence Version 3).</title>
        <authorList>
            <person name="Zhang J."/>
            <person name="Kudrna D."/>
            <person name="Lee S."/>
            <person name="Talag J."/>
            <person name="Welchert J."/>
            <person name="Wing R.A."/>
        </authorList>
    </citation>
    <scope>NUCLEOTIDE SEQUENCE [LARGE SCALE GENOMIC DNA]</scope>
</reference>
<dbReference type="Proteomes" id="UP000026961">
    <property type="component" value="Chromosome 8"/>
</dbReference>
<dbReference type="AlphaFoldDB" id="A0A0E0AQB0"/>
<dbReference type="HOGENOM" id="CLU_2149907_0_0_1"/>
<keyword evidence="2" id="KW-1185">Reference proteome</keyword>
<dbReference type="InterPro" id="IPR016159">
    <property type="entry name" value="Cullin_repeat-like_dom_sf"/>
</dbReference>
<dbReference type="Gramene" id="OGLUM08G01560.9">
    <property type="protein sequence ID" value="OGLUM08G01560.9"/>
    <property type="gene ID" value="OGLUM08G01560"/>
</dbReference>
<evidence type="ECO:0000313" key="1">
    <source>
        <dbReference type="EnsemblPlants" id="OGLUM08G01560.9"/>
    </source>
</evidence>
<organism evidence="1">
    <name type="scientific">Oryza glumipatula</name>
    <dbReference type="NCBI Taxonomy" id="40148"/>
    <lineage>
        <taxon>Eukaryota</taxon>
        <taxon>Viridiplantae</taxon>
        <taxon>Streptophyta</taxon>
        <taxon>Embryophyta</taxon>
        <taxon>Tracheophyta</taxon>
        <taxon>Spermatophyta</taxon>
        <taxon>Magnoliopsida</taxon>
        <taxon>Liliopsida</taxon>
        <taxon>Poales</taxon>
        <taxon>Poaceae</taxon>
        <taxon>BOP clade</taxon>
        <taxon>Oryzoideae</taxon>
        <taxon>Oryzeae</taxon>
        <taxon>Oryzinae</taxon>
        <taxon>Oryza</taxon>
    </lineage>
</organism>
<dbReference type="Gene3D" id="1.20.1310.10">
    <property type="entry name" value="Cullin Repeats"/>
    <property type="match status" value="1"/>
</dbReference>
<dbReference type="EnsemblPlants" id="OGLUM08G01560.9">
    <property type="protein sequence ID" value="OGLUM08G01560.9"/>
    <property type="gene ID" value="OGLUM08G01560"/>
</dbReference>
<protein>
    <submittedName>
        <fullName evidence="1">Uncharacterized protein</fullName>
    </submittedName>
</protein>
<dbReference type="SUPFAM" id="SSF74788">
    <property type="entry name" value="Cullin repeat-like"/>
    <property type="match status" value="1"/>
</dbReference>
<name>A0A0E0AQB0_9ORYZ</name>
<accession>A0A0E0AQB0</accession>
<evidence type="ECO:0000313" key="2">
    <source>
        <dbReference type="Proteomes" id="UP000026961"/>
    </source>
</evidence>
<proteinExistence type="predicted"/>
<sequence length="112" mass="11894">MGADAGDHGLRRLVISGLGSKGQAAAAVYSSMSRTAYNLVLHEHGPKLYDKLTEDMEDHLQEMRVSIEAAQGVLLEADTVFIHPTVDPSMCICGGARQQAAASSPRTPTSMP</sequence>
<reference evidence="1" key="1">
    <citation type="submission" date="2015-04" db="UniProtKB">
        <authorList>
            <consortium name="EnsemblPlants"/>
        </authorList>
    </citation>
    <scope>IDENTIFICATION</scope>
</reference>